<gene>
    <name evidence="2" type="ORF">ACFOEN_02580</name>
</gene>
<evidence type="ECO:0000256" key="1">
    <source>
        <dbReference type="SAM" id="Phobius"/>
    </source>
</evidence>
<keyword evidence="1" id="KW-0472">Membrane</keyword>
<comment type="caution">
    <text evidence="2">The sequence shown here is derived from an EMBL/GenBank/DDBJ whole genome shotgun (WGS) entry which is preliminary data.</text>
</comment>
<dbReference type="Proteomes" id="UP001595556">
    <property type="component" value="Unassembled WGS sequence"/>
</dbReference>
<protein>
    <submittedName>
        <fullName evidence="2">ABC transporter permease</fullName>
    </submittedName>
</protein>
<keyword evidence="3" id="KW-1185">Reference proteome</keyword>
<keyword evidence="1" id="KW-0812">Transmembrane</keyword>
<feature type="transmembrane region" description="Helical" evidence="1">
    <location>
        <begin position="235"/>
        <end position="255"/>
    </location>
</feature>
<keyword evidence="1" id="KW-1133">Transmembrane helix</keyword>
<dbReference type="Pfam" id="PF12679">
    <property type="entry name" value="ABC2_membrane_2"/>
    <property type="match status" value="1"/>
</dbReference>
<feature type="transmembrane region" description="Helical" evidence="1">
    <location>
        <begin position="276"/>
        <end position="298"/>
    </location>
</feature>
<feature type="transmembrane region" description="Helical" evidence="1">
    <location>
        <begin position="310"/>
        <end position="328"/>
    </location>
</feature>
<dbReference type="RefSeq" id="WP_377300804.1">
    <property type="nucleotide sequence ID" value="NZ_CP180191.1"/>
</dbReference>
<name>A0ABV7GXY7_9BURK</name>
<reference evidence="3" key="1">
    <citation type="journal article" date="2019" name="Int. J. Syst. Evol. Microbiol.">
        <title>The Global Catalogue of Microorganisms (GCM) 10K type strain sequencing project: providing services to taxonomists for standard genome sequencing and annotation.</title>
        <authorList>
            <consortium name="The Broad Institute Genomics Platform"/>
            <consortium name="The Broad Institute Genome Sequencing Center for Infectious Disease"/>
            <person name="Wu L."/>
            <person name="Ma J."/>
        </authorList>
    </citation>
    <scope>NUCLEOTIDE SEQUENCE [LARGE SCALE GENOMIC DNA]</scope>
    <source>
        <strain evidence="3">KCTC 52168</strain>
    </source>
</reference>
<sequence length="394" mass="43022">MSLSKFFSSVLRKELIDSLRDRRTIMTVLTVSILSGPLSLFLMGEFIGSIERDAERREVYVAGADQMPGLINFMQRQGLTIKEPPADYEAKIRSGDFQRAVVRPGPKFAEKLTHGEKAPIEVVFESTRTSAGPSISIATEAVRGYNREVGSQRLIALGMSPGVMQAVDLERIDMATAQARGAQILFIVPWVALLACIGGMLSVAIDVTAGERERGSLEPLLTTPGERSAIVAGKWLTVTLYGCAVILLTVVGMWVSTQLIRSEALASIMQLSTPQVLMLIGILIPFAGFIAAGLMLVSTFGRSFKEAQTYASYFMLIFNFLPITSLFIKQKDQLWQLFVPGLAQQFTMERVVRGEALGALDIALPALVALAAAVIFMALQKNLLARERIIFGRS</sequence>
<dbReference type="PANTHER" id="PTHR43471">
    <property type="entry name" value="ABC TRANSPORTER PERMEASE"/>
    <property type="match status" value="1"/>
</dbReference>
<dbReference type="PANTHER" id="PTHR43471:SF3">
    <property type="entry name" value="ABC TRANSPORTER PERMEASE PROTEIN NATB"/>
    <property type="match status" value="1"/>
</dbReference>
<evidence type="ECO:0000313" key="2">
    <source>
        <dbReference type="EMBL" id="MFC3146524.1"/>
    </source>
</evidence>
<evidence type="ECO:0000313" key="3">
    <source>
        <dbReference type="Proteomes" id="UP001595556"/>
    </source>
</evidence>
<dbReference type="EMBL" id="JBHRTI010000003">
    <property type="protein sequence ID" value="MFC3146524.1"/>
    <property type="molecule type" value="Genomic_DNA"/>
</dbReference>
<organism evidence="2 3">
    <name type="scientific">Piscinibacterium candidicorallinum</name>
    <dbReference type="NCBI Taxonomy" id="1793872"/>
    <lineage>
        <taxon>Bacteria</taxon>
        <taxon>Pseudomonadati</taxon>
        <taxon>Pseudomonadota</taxon>
        <taxon>Betaproteobacteria</taxon>
        <taxon>Burkholderiales</taxon>
        <taxon>Piscinibacterium</taxon>
    </lineage>
</organism>
<feature type="transmembrane region" description="Helical" evidence="1">
    <location>
        <begin position="184"/>
        <end position="205"/>
    </location>
</feature>
<feature type="transmembrane region" description="Helical" evidence="1">
    <location>
        <begin position="356"/>
        <end position="379"/>
    </location>
</feature>
<proteinExistence type="predicted"/>
<accession>A0ABV7GXY7</accession>